<protein>
    <submittedName>
        <fullName evidence="1">Uncharacterized protein</fullName>
    </submittedName>
</protein>
<organism evidence="1 2">
    <name type="scientific">Aspergillus costaricaensis CBS 115574</name>
    <dbReference type="NCBI Taxonomy" id="1448317"/>
    <lineage>
        <taxon>Eukaryota</taxon>
        <taxon>Fungi</taxon>
        <taxon>Dikarya</taxon>
        <taxon>Ascomycota</taxon>
        <taxon>Pezizomycotina</taxon>
        <taxon>Eurotiomycetes</taxon>
        <taxon>Eurotiomycetidae</taxon>
        <taxon>Eurotiales</taxon>
        <taxon>Aspergillaceae</taxon>
        <taxon>Aspergillus</taxon>
        <taxon>Aspergillus subgen. Circumdati</taxon>
    </lineage>
</organism>
<dbReference type="EMBL" id="KZ824568">
    <property type="protein sequence ID" value="RAK85087.1"/>
    <property type="molecule type" value="Genomic_DNA"/>
</dbReference>
<keyword evidence="2" id="KW-1185">Reference proteome</keyword>
<proteinExistence type="predicted"/>
<gene>
    <name evidence="1" type="ORF">BO79DRAFT_258630</name>
</gene>
<sequence>MQLALATTTPAAAKAIDEVSVDMAVTFAVTRVSVTAMPLPPCGKDTSTPNATYPLNVCCSEWSFCDTTDDFCGTGCQDLPRSPPAPPTMFRSA</sequence>
<evidence type="ECO:0000313" key="2">
    <source>
        <dbReference type="Proteomes" id="UP000249748"/>
    </source>
</evidence>
<reference evidence="1" key="1">
    <citation type="submission" date="2018-02" db="EMBL/GenBank/DDBJ databases">
        <title>The genomes of Aspergillus section Nigri reveals drivers in fungal speciation.</title>
        <authorList>
            <consortium name="DOE Joint Genome Institute"/>
            <person name="Vesth T.C."/>
            <person name="Nybo J."/>
            <person name="Theobald S."/>
            <person name="Brandl J."/>
            <person name="Frisvad J.C."/>
            <person name="Nielsen K.F."/>
            <person name="Lyhne E.K."/>
            <person name="Kogle M.E."/>
            <person name="Kuo A."/>
            <person name="Riley R."/>
            <person name="Clum A."/>
            <person name="Nolan M."/>
            <person name="Lipzen A."/>
            <person name="Salamov A."/>
            <person name="Henrissat B."/>
            <person name="Wiebenga A."/>
            <person name="De vries R.P."/>
            <person name="Grigoriev I.V."/>
            <person name="Mortensen U.H."/>
            <person name="Andersen M.R."/>
            <person name="Baker S.E."/>
        </authorList>
    </citation>
    <scope>NUCLEOTIDE SEQUENCE</scope>
    <source>
        <strain evidence="1">CBS 115574</strain>
    </source>
</reference>
<accession>A0ACD1I511</accession>
<evidence type="ECO:0000313" key="1">
    <source>
        <dbReference type="EMBL" id="RAK85087.1"/>
    </source>
</evidence>
<name>A0ACD1I511_9EURO</name>
<dbReference type="Proteomes" id="UP000249748">
    <property type="component" value="Unassembled WGS sequence"/>
</dbReference>